<accession>A0A835INR8</accession>
<reference evidence="1 2" key="1">
    <citation type="submission" date="2020-10" db="EMBL/GenBank/DDBJ databases">
        <title>The Coptis chinensis genome and diversification of protoberbering-type alkaloids.</title>
        <authorList>
            <person name="Wang B."/>
            <person name="Shu S."/>
            <person name="Song C."/>
            <person name="Liu Y."/>
        </authorList>
    </citation>
    <scope>NUCLEOTIDE SEQUENCE [LARGE SCALE GENOMIC DNA]</scope>
    <source>
        <strain evidence="1">HL-2020</strain>
        <tissue evidence="1">Leaf</tissue>
    </source>
</reference>
<dbReference type="Gene3D" id="3.60.10.10">
    <property type="entry name" value="Endonuclease/exonuclease/phosphatase"/>
    <property type="match status" value="1"/>
</dbReference>
<evidence type="ECO:0000313" key="1">
    <source>
        <dbReference type="EMBL" id="KAF9621066.1"/>
    </source>
</evidence>
<dbReference type="EMBL" id="JADFTS010000002">
    <property type="protein sequence ID" value="KAF9621066.1"/>
    <property type="molecule type" value="Genomic_DNA"/>
</dbReference>
<keyword evidence="2" id="KW-1185">Reference proteome</keyword>
<dbReference type="PANTHER" id="PTHR33710:SF71">
    <property type="entry name" value="ENDONUCLEASE_EXONUCLEASE_PHOSPHATASE DOMAIN-CONTAINING PROTEIN"/>
    <property type="match status" value="1"/>
</dbReference>
<dbReference type="OrthoDB" id="1938374at2759"/>
<dbReference type="SUPFAM" id="SSF56219">
    <property type="entry name" value="DNase I-like"/>
    <property type="match status" value="1"/>
</dbReference>
<protein>
    <submittedName>
        <fullName evidence="1">Uncharacterized protein</fullName>
    </submittedName>
</protein>
<sequence>MFQVLAQTESLLRLPSWAEMEMEIDKESTKKEGEWQTHKKKYNKSKWMEQQLSPPPTRQRALWDELTTLGINVGPWVVVGNFNVVTMAIKRKGGCSPCQLAVNEFVEFINNNALVDSTNLGYKFSWCNKRIGNRRMLQKIDRMLVNQQWIDTAAGWKSKILKRKFSDHSPVVGSLTSIPKPTNIPFRFKRIWIKHEGLKDVVKQSWEEPLEDVPIRKVMKQTETPQVDTQIVEMGSVWEPETKERTGRGRIGAGLV</sequence>
<dbReference type="Proteomes" id="UP000631114">
    <property type="component" value="Unassembled WGS sequence"/>
</dbReference>
<gene>
    <name evidence="1" type="ORF">IFM89_016090</name>
</gene>
<comment type="caution">
    <text evidence="1">The sequence shown here is derived from an EMBL/GenBank/DDBJ whole genome shotgun (WGS) entry which is preliminary data.</text>
</comment>
<dbReference type="InterPro" id="IPR036691">
    <property type="entry name" value="Endo/exonu/phosph_ase_sf"/>
</dbReference>
<organism evidence="1 2">
    <name type="scientific">Coptis chinensis</name>
    <dbReference type="NCBI Taxonomy" id="261450"/>
    <lineage>
        <taxon>Eukaryota</taxon>
        <taxon>Viridiplantae</taxon>
        <taxon>Streptophyta</taxon>
        <taxon>Embryophyta</taxon>
        <taxon>Tracheophyta</taxon>
        <taxon>Spermatophyta</taxon>
        <taxon>Magnoliopsida</taxon>
        <taxon>Ranunculales</taxon>
        <taxon>Ranunculaceae</taxon>
        <taxon>Coptidoideae</taxon>
        <taxon>Coptis</taxon>
    </lineage>
</organism>
<proteinExistence type="predicted"/>
<name>A0A835INR8_9MAGN</name>
<dbReference type="PANTHER" id="PTHR33710">
    <property type="entry name" value="BNAC02G09200D PROTEIN"/>
    <property type="match status" value="1"/>
</dbReference>
<evidence type="ECO:0000313" key="2">
    <source>
        <dbReference type="Proteomes" id="UP000631114"/>
    </source>
</evidence>
<dbReference type="AlphaFoldDB" id="A0A835INR8"/>